<sequence length="80" mass="9069">MTMAISRGTTLSSALDGLHHSVDSMRRRVAQIKARRAAYNRTFTELNVLSDRELSDIGIARCEIRRVASEELSKEQTYEV</sequence>
<dbReference type="InterPro" id="IPR009506">
    <property type="entry name" value="YjiS-like"/>
</dbReference>
<name>A0AAX3LNK7_9RHOB</name>
<dbReference type="AlphaFoldDB" id="A0AAX3LNK7"/>
<dbReference type="Proteomes" id="UP001210770">
    <property type="component" value="Chromosome"/>
</dbReference>
<dbReference type="EMBL" id="CP116423">
    <property type="protein sequence ID" value="WCE69625.1"/>
    <property type="molecule type" value="Genomic_DNA"/>
</dbReference>
<dbReference type="Pfam" id="PF06568">
    <property type="entry name" value="YjiS-like"/>
    <property type="match status" value="1"/>
</dbReference>
<organism evidence="2 3">
    <name type="scientific">Sulfitobacter faviae</name>
    <dbReference type="NCBI Taxonomy" id="1775881"/>
    <lineage>
        <taxon>Bacteria</taxon>
        <taxon>Pseudomonadati</taxon>
        <taxon>Pseudomonadota</taxon>
        <taxon>Alphaproteobacteria</taxon>
        <taxon>Rhodobacterales</taxon>
        <taxon>Roseobacteraceae</taxon>
        <taxon>Sulfitobacter</taxon>
    </lineage>
</organism>
<evidence type="ECO:0000259" key="1">
    <source>
        <dbReference type="Pfam" id="PF06568"/>
    </source>
</evidence>
<dbReference type="RefSeq" id="WP_271687983.1">
    <property type="nucleotide sequence ID" value="NZ_CP116423.1"/>
</dbReference>
<protein>
    <submittedName>
        <fullName evidence="2">DUF1127 domain-containing protein</fullName>
    </submittedName>
</protein>
<feature type="domain" description="YjiS-like" evidence="1">
    <location>
        <begin position="34"/>
        <end position="65"/>
    </location>
</feature>
<proteinExistence type="predicted"/>
<evidence type="ECO:0000313" key="2">
    <source>
        <dbReference type="EMBL" id="WCE69625.1"/>
    </source>
</evidence>
<accession>A0AAX3LNK7</accession>
<gene>
    <name evidence="2" type="ORF">PL336_12540</name>
</gene>
<reference evidence="2" key="1">
    <citation type="submission" date="2023-01" db="EMBL/GenBank/DDBJ databases">
        <title>Comparative genomic analysis of cold water coral derived Sulfitobacter faviae: insights into their metabolism and habitat adaptation.</title>
        <authorList>
            <person name="Guo Y."/>
            <person name="Lin S."/>
            <person name="Huang Z."/>
            <person name="Tang K."/>
            <person name="Wang X."/>
        </authorList>
    </citation>
    <scope>NUCLEOTIDE SEQUENCE</scope>
    <source>
        <strain evidence="2">SCSIO W_1865</strain>
    </source>
</reference>
<evidence type="ECO:0000313" key="3">
    <source>
        <dbReference type="Proteomes" id="UP001210770"/>
    </source>
</evidence>